<organism evidence="2 3">
    <name type="scientific">Ajellomyces capsulatus (strain H88)</name>
    <name type="common">Darling's disease fungus</name>
    <name type="synonym">Histoplasma capsulatum</name>
    <dbReference type="NCBI Taxonomy" id="544711"/>
    <lineage>
        <taxon>Eukaryota</taxon>
        <taxon>Fungi</taxon>
        <taxon>Dikarya</taxon>
        <taxon>Ascomycota</taxon>
        <taxon>Pezizomycotina</taxon>
        <taxon>Eurotiomycetes</taxon>
        <taxon>Eurotiomycetidae</taxon>
        <taxon>Onygenales</taxon>
        <taxon>Ajellomycetaceae</taxon>
        <taxon>Histoplasma</taxon>
    </lineage>
</organism>
<feature type="region of interest" description="Disordered" evidence="1">
    <location>
        <begin position="191"/>
        <end position="223"/>
    </location>
</feature>
<dbReference type="VEuPathDB" id="FungiDB:I7I53_04927"/>
<feature type="region of interest" description="Disordered" evidence="1">
    <location>
        <begin position="1"/>
        <end position="22"/>
    </location>
</feature>
<feature type="compositionally biased region" description="Acidic residues" evidence="1">
    <location>
        <begin position="156"/>
        <end position="165"/>
    </location>
</feature>
<gene>
    <name evidence="2" type="ORF">I7I53_04927</name>
</gene>
<feature type="region of interest" description="Disordered" evidence="1">
    <location>
        <begin position="100"/>
        <end position="178"/>
    </location>
</feature>
<accession>A0A8A1LWX5</accession>
<feature type="compositionally biased region" description="Polar residues" evidence="1">
    <location>
        <begin position="73"/>
        <end position="85"/>
    </location>
</feature>
<evidence type="ECO:0000256" key="1">
    <source>
        <dbReference type="SAM" id="MobiDB-lite"/>
    </source>
</evidence>
<feature type="compositionally biased region" description="Polar residues" evidence="1">
    <location>
        <begin position="100"/>
        <end position="119"/>
    </location>
</feature>
<feature type="compositionally biased region" description="Basic and acidic residues" evidence="1">
    <location>
        <begin position="43"/>
        <end position="56"/>
    </location>
</feature>
<reference evidence="2" key="1">
    <citation type="submission" date="2021-01" db="EMBL/GenBank/DDBJ databases">
        <title>Chromosome-level genome assembly of a human fungal pathogen reveals clustering of transcriptionally co-regulated genes.</title>
        <authorList>
            <person name="Voorhies M."/>
            <person name="Cohen S."/>
            <person name="Shea T.P."/>
            <person name="Petrus S."/>
            <person name="Munoz J.F."/>
            <person name="Poplawski S."/>
            <person name="Goldman W.E."/>
            <person name="Michael T."/>
            <person name="Cuomo C.A."/>
            <person name="Sil A."/>
            <person name="Beyhan S."/>
        </authorList>
    </citation>
    <scope>NUCLEOTIDE SEQUENCE</scope>
    <source>
        <strain evidence="2">H88</strain>
    </source>
</reference>
<proteinExistence type="predicted"/>
<evidence type="ECO:0000313" key="2">
    <source>
        <dbReference type="EMBL" id="QSS56652.1"/>
    </source>
</evidence>
<feature type="compositionally biased region" description="Acidic residues" evidence="1">
    <location>
        <begin position="140"/>
        <end position="149"/>
    </location>
</feature>
<dbReference type="EMBL" id="CP069106">
    <property type="protein sequence ID" value="QSS56652.1"/>
    <property type="molecule type" value="Genomic_DNA"/>
</dbReference>
<name>A0A8A1LWX5_AJEC8</name>
<feature type="region of interest" description="Disordered" evidence="1">
    <location>
        <begin position="43"/>
        <end position="87"/>
    </location>
</feature>
<protein>
    <submittedName>
        <fullName evidence="2">Uncharacterized protein</fullName>
    </submittedName>
</protein>
<sequence>MRRKRRASGSPPLPPFEYMSRNRRAVFGDPPSAYLAAVIERNERARRERERSRLENEQNQGEEELPRKKPALRNNQGYSYRTPATENDYLVWSCRGTPASNTYALSGSSHSQFADSESNGESREQSDSIITDQINHAGDESDGYGDEDTEKSPENSEQDESEGFEENYGNGDETFQGLEDSDNVADMADDENTTFQRQDPRASPTIVTDKDEEDVGNRQDCKREGGSNIFVNKDIRAPFPLEVDGDTVSLLPSASNNALHARRRFAIQRSFAVSNRSTSHMFSLPGAIFVDPVDFDEDDIRSLAHNLARTCTTLGFEGNEVLPNENTPPTEAITRNPGHRLVGHRYSPVPQGQGAFHANSSRSALLPNVSTSTSEATFDESLHEENDGTVQYPDEFASNLEYQIPDW</sequence>
<dbReference type="AlphaFoldDB" id="A0A8A1LWX5"/>
<evidence type="ECO:0000313" key="3">
    <source>
        <dbReference type="Proteomes" id="UP000663419"/>
    </source>
</evidence>
<dbReference type="Proteomes" id="UP000663419">
    <property type="component" value="Chromosome 5"/>
</dbReference>